<dbReference type="InterPro" id="IPR000073">
    <property type="entry name" value="AB_hydrolase_1"/>
</dbReference>
<dbReference type="EMBL" id="JH717842">
    <property type="protein sequence ID" value="EWY92285.1"/>
    <property type="molecule type" value="Genomic_DNA"/>
</dbReference>
<dbReference type="OrthoDB" id="408373at2759"/>
<name>W9IG45_FUSOX</name>
<evidence type="ECO:0000259" key="1">
    <source>
        <dbReference type="Pfam" id="PF00561"/>
    </source>
</evidence>
<protein>
    <recommendedName>
        <fullName evidence="1">AB hydrolase-1 domain-containing protein</fullName>
    </recommendedName>
</protein>
<feature type="domain" description="AB hydrolase-1" evidence="1">
    <location>
        <begin position="33"/>
        <end position="151"/>
    </location>
</feature>
<dbReference type="InterPro" id="IPR029058">
    <property type="entry name" value="AB_hydrolase_fold"/>
</dbReference>
<dbReference type="Gene3D" id="3.40.50.1820">
    <property type="entry name" value="alpha/beta hydrolase"/>
    <property type="match status" value="1"/>
</dbReference>
<dbReference type="Pfam" id="PF00561">
    <property type="entry name" value="Abhydrolase_1"/>
    <property type="match status" value="1"/>
</dbReference>
<evidence type="ECO:0000313" key="2">
    <source>
        <dbReference type="EMBL" id="EWY92285.1"/>
    </source>
</evidence>
<proteinExistence type="predicted"/>
<sequence length="301" mass="34181">MASDLLPGFTRQSIETSDGASIFVRTKIDSGKPPLLLLHGFPQTHVEFHRMIPSMLPHFSIILLDLRGYGQSAIVPSTNGSGYSKRLMAQDCISVMSQLGYNKFLLAGHDRGARVAYRLAFDHPEAVSKVVVIDVIPTAAMYQGFGDLTAGLKAYHWLFLAQPDPFPETMIQGTDNGKHFLDHTLASWTRKKTLDDFDERALEEYRNAYCNKTRIHSTCEDYRAGAFLDRAYDEKDLKTEIRYRRRCWRFGATRDCLPSLCEISQKGPLKSGRSMSKMFVVKPWSADISSLKRIRRVQLKH</sequence>
<dbReference type="AlphaFoldDB" id="W9IG45"/>
<gene>
    <name evidence="2" type="ORF">FOYG_05865</name>
</gene>
<dbReference type="SUPFAM" id="SSF53474">
    <property type="entry name" value="alpha/beta-Hydrolases"/>
    <property type="match status" value="1"/>
</dbReference>
<dbReference type="HOGENOM" id="CLU_020336_7_1_1"/>
<accession>W9IG45</accession>
<reference evidence="2 3" key="1">
    <citation type="submission" date="2011-06" db="EMBL/GenBank/DDBJ databases">
        <title>The Genome Sequence of Fusarium oxysporum FOSC 3-a.</title>
        <authorList>
            <consortium name="The Broad Institute Genome Sequencing Platform"/>
            <person name="Ma L.-J."/>
            <person name="Gale L.R."/>
            <person name="Schwartz D.C."/>
            <person name="Zhou S."/>
            <person name="Corby-Kistler H."/>
            <person name="Young S.K."/>
            <person name="Zeng Q."/>
            <person name="Gargeya S."/>
            <person name="Fitzgerald M."/>
            <person name="Haas B."/>
            <person name="Abouelleil A."/>
            <person name="Alvarado L."/>
            <person name="Arachchi H.M."/>
            <person name="Berlin A."/>
            <person name="Brown A."/>
            <person name="Chapman S.B."/>
            <person name="Chen Z."/>
            <person name="Dunbar C."/>
            <person name="Freedman E."/>
            <person name="Gearin G."/>
            <person name="Gellesch M."/>
            <person name="Goldberg J."/>
            <person name="Griggs A."/>
            <person name="Gujja S."/>
            <person name="Heiman D."/>
            <person name="Howarth C."/>
            <person name="Larson L."/>
            <person name="Lui A."/>
            <person name="MacDonald P.J.P."/>
            <person name="Mehta T."/>
            <person name="Montmayeur A."/>
            <person name="Murphy C."/>
            <person name="Neiman D."/>
            <person name="Pearson M."/>
            <person name="Priest M."/>
            <person name="Roberts A."/>
            <person name="Saif S."/>
            <person name="Shea T."/>
            <person name="Shenoy N."/>
            <person name="Sisk P."/>
            <person name="Stolte C."/>
            <person name="Sykes S."/>
            <person name="Wortman J."/>
            <person name="Nusbaum C."/>
            <person name="Birren B."/>
        </authorList>
    </citation>
    <scope>NUCLEOTIDE SEQUENCE [LARGE SCALE GENOMIC DNA]</scope>
    <source>
        <strain evidence="3">FOSC 3-a</strain>
    </source>
</reference>
<dbReference type="Proteomes" id="UP000030753">
    <property type="component" value="Unassembled WGS sequence"/>
</dbReference>
<evidence type="ECO:0000313" key="3">
    <source>
        <dbReference type="Proteomes" id="UP000030753"/>
    </source>
</evidence>
<organism evidence="2 3">
    <name type="scientific">Fusarium oxysporum NRRL 32931</name>
    <dbReference type="NCBI Taxonomy" id="660029"/>
    <lineage>
        <taxon>Eukaryota</taxon>
        <taxon>Fungi</taxon>
        <taxon>Dikarya</taxon>
        <taxon>Ascomycota</taxon>
        <taxon>Pezizomycotina</taxon>
        <taxon>Sordariomycetes</taxon>
        <taxon>Hypocreomycetidae</taxon>
        <taxon>Hypocreales</taxon>
        <taxon>Nectriaceae</taxon>
        <taxon>Fusarium</taxon>
        <taxon>Fusarium oxysporum species complex</taxon>
    </lineage>
</organism>
<dbReference type="PANTHER" id="PTHR43329">
    <property type="entry name" value="EPOXIDE HYDROLASE"/>
    <property type="match status" value="1"/>
</dbReference>
<dbReference type="PRINTS" id="PR00111">
    <property type="entry name" value="ABHYDROLASE"/>
</dbReference>